<dbReference type="Gene3D" id="3.30.2140.20">
    <property type="match status" value="1"/>
</dbReference>
<reference evidence="3 4" key="1">
    <citation type="submission" date="2015-06" db="EMBL/GenBank/DDBJ databases">
        <title>Talaromyces atroroseus IBT 11181 draft genome.</title>
        <authorList>
            <person name="Rasmussen K.B."/>
            <person name="Rasmussen S."/>
            <person name="Petersen B."/>
            <person name="Sicheritz-Ponten T."/>
            <person name="Mortensen U.H."/>
            <person name="Thrane U."/>
        </authorList>
    </citation>
    <scope>NUCLEOTIDE SEQUENCE [LARGE SCALE GENOMIC DNA]</scope>
    <source>
        <strain evidence="3 4">IBT 11181</strain>
    </source>
</reference>
<dbReference type="Proteomes" id="UP000214365">
    <property type="component" value="Unassembled WGS sequence"/>
</dbReference>
<dbReference type="Pfam" id="PF00797">
    <property type="entry name" value="Acetyltransf_2"/>
    <property type="match status" value="1"/>
</dbReference>
<proteinExistence type="inferred from homology"/>
<keyword evidence="4" id="KW-1185">Reference proteome</keyword>
<gene>
    <name evidence="3" type="ORF">UA08_03361</name>
</gene>
<keyword evidence="2" id="KW-0808">Transferase</keyword>
<dbReference type="SUPFAM" id="SSF54001">
    <property type="entry name" value="Cysteine proteinases"/>
    <property type="match status" value="1"/>
</dbReference>
<protein>
    <submittedName>
        <fullName evidence="3">Uncharacterized protein</fullName>
    </submittedName>
</protein>
<dbReference type="GO" id="GO:0016407">
    <property type="term" value="F:acetyltransferase activity"/>
    <property type="evidence" value="ECO:0007669"/>
    <property type="project" value="InterPro"/>
</dbReference>
<evidence type="ECO:0000256" key="2">
    <source>
        <dbReference type="RuleBase" id="RU003452"/>
    </source>
</evidence>
<dbReference type="PANTHER" id="PTHR11786:SF0">
    <property type="entry name" value="ARYLAMINE N-ACETYLTRANSFERASE 4-RELATED"/>
    <property type="match status" value="1"/>
</dbReference>
<dbReference type="EMBL" id="LFMY01000004">
    <property type="protein sequence ID" value="OKL60870.1"/>
    <property type="molecule type" value="Genomic_DNA"/>
</dbReference>
<dbReference type="OrthoDB" id="10260017at2759"/>
<dbReference type="AlphaFoldDB" id="A0A225AJ09"/>
<comment type="similarity">
    <text evidence="1 2">Belongs to the arylamine N-acetyltransferase family.</text>
</comment>
<organism evidence="3 4">
    <name type="scientific">Talaromyces atroroseus</name>
    <dbReference type="NCBI Taxonomy" id="1441469"/>
    <lineage>
        <taxon>Eukaryota</taxon>
        <taxon>Fungi</taxon>
        <taxon>Dikarya</taxon>
        <taxon>Ascomycota</taxon>
        <taxon>Pezizomycotina</taxon>
        <taxon>Eurotiomycetes</taxon>
        <taxon>Eurotiomycetidae</taxon>
        <taxon>Eurotiales</taxon>
        <taxon>Trichocomaceae</taxon>
        <taxon>Talaromyces</taxon>
        <taxon>Talaromyces sect. Trachyspermi</taxon>
    </lineage>
</organism>
<dbReference type="RefSeq" id="XP_020120991.1">
    <property type="nucleotide sequence ID" value="XM_020265652.1"/>
</dbReference>
<dbReference type="PANTHER" id="PTHR11786">
    <property type="entry name" value="N-HYDROXYARYLAMINE O-ACETYLTRANSFERASE"/>
    <property type="match status" value="1"/>
</dbReference>
<dbReference type="InterPro" id="IPR053710">
    <property type="entry name" value="Arylamine_NAT_domain_sf"/>
</dbReference>
<evidence type="ECO:0000256" key="1">
    <source>
        <dbReference type="ARBA" id="ARBA00006547"/>
    </source>
</evidence>
<dbReference type="PRINTS" id="PR01543">
    <property type="entry name" value="ANATRNSFRASE"/>
</dbReference>
<dbReference type="InterPro" id="IPR001447">
    <property type="entry name" value="Arylamine_N-AcTrfase"/>
</dbReference>
<sequence length="425" mass="47889">MGSEVAITLATAKPKLIILAPRNKAKINPVLEAIRGFDENVQTAFVQLDLLDNPTVIEAVGKIKNITPQNCFLLKDGLPDEKGSIIRLVETVNALARHYPIPVSNTHSYTMSAMATTPHGLTTVQLDRYLEYIGLPQQFRRPEKPELNAEFLTALHIHHIAAFPYENLSLHYTKSVDISLDVQHLYQKFLRNGRGGYCMETSVLFNHILRGLGFRAYLTGARIRPRKDGIPQGPYSGWCHVVNIIVLPDGSRYSCDVGFGGDGPTKPLPLISGNTIVNLGLQEVRFQYKVIPGYLTEPQKLWVYQYRNGATKPWSSFYAFGEDEWLPRDFEAINYWTSTYPGNHQTYTMLIVRFLKRPDSGIYGKVMLVNGDVKQNLGGKTSLLLTCKTEDERIEVLKSTFNITLTDEEREGIKGRVAELRSFPN</sequence>
<evidence type="ECO:0000313" key="3">
    <source>
        <dbReference type="EMBL" id="OKL60870.1"/>
    </source>
</evidence>
<dbReference type="InterPro" id="IPR038765">
    <property type="entry name" value="Papain-like_cys_pep_sf"/>
</dbReference>
<dbReference type="GeneID" id="31003116"/>
<keyword evidence="2" id="KW-0012">Acyltransferase</keyword>
<comment type="caution">
    <text evidence="3">The sequence shown here is derived from an EMBL/GenBank/DDBJ whole genome shotgun (WGS) entry which is preliminary data.</text>
</comment>
<evidence type="ECO:0000313" key="4">
    <source>
        <dbReference type="Proteomes" id="UP000214365"/>
    </source>
</evidence>
<name>A0A225AJ09_TALAT</name>
<accession>A0A225AJ09</accession>
<dbReference type="STRING" id="1441469.A0A225AJ09"/>